<evidence type="ECO:0000256" key="7">
    <source>
        <dbReference type="ARBA" id="ARBA00022618"/>
    </source>
</evidence>
<feature type="domain" description="Tyrosine specific protein phosphatases" evidence="16">
    <location>
        <begin position="255"/>
        <end position="317"/>
    </location>
</feature>
<dbReference type="Pfam" id="PF00782">
    <property type="entry name" value="DSPc"/>
    <property type="match status" value="1"/>
</dbReference>
<keyword evidence="19" id="KW-1185">Reference proteome</keyword>
<dbReference type="GO" id="GO:0031981">
    <property type="term" value="C:nuclear lumen"/>
    <property type="evidence" value="ECO:0007669"/>
    <property type="project" value="UniProtKB-ARBA"/>
</dbReference>
<accession>A0AA86U167</accession>
<dbReference type="AlphaFoldDB" id="A0AA86U167"/>
<evidence type="ECO:0000256" key="8">
    <source>
        <dbReference type="ARBA" id="ARBA00022776"/>
    </source>
</evidence>
<dbReference type="InterPro" id="IPR000340">
    <property type="entry name" value="Dual-sp_phosphatase_cat-dom"/>
</dbReference>
<evidence type="ECO:0000256" key="13">
    <source>
        <dbReference type="ARBA" id="ARBA00023306"/>
    </source>
</evidence>
<dbReference type="PROSITE" id="PS50055">
    <property type="entry name" value="TYR_PHOSPHATASE_PTP"/>
    <property type="match status" value="1"/>
</dbReference>
<dbReference type="CDD" id="cd17657">
    <property type="entry name" value="CDC14_N"/>
    <property type="match status" value="1"/>
</dbReference>
<dbReference type="GO" id="GO:0032954">
    <property type="term" value="P:regulation of cytokinetic process"/>
    <property type="evidence" value="ECO:0007669"/>
    <property type="project" value="UniProtKB-ARBA"/>
</dbReference>
<evidence type="ECO:0000256" key="9">
    <source>
        <dbReference type="ARBA" id="ARBA00022801"/>
    </source>
</evidence>
<keyword evidence="12" id="KW-0469">Meiosis</keyword>
<keyword evidence="5" id="KW-0963">Cytoplasm</keyword>
<dbReference type="InterPro" id="IPR044506">
    <property type="entry name" value="CDC14_C"/>
</dbReference>
<evidence type="ECO:0000256" key="1">
    <source>
        <dbReference type="ARBA" id="ARBA00004123"/>
    </source>
</evidence>
<evidence type="ECO:0000256" key="6">
    <source>
        <dbReference type="ARBA" id="ARBA00022553"/>
    </source>
</evidence>
<dbReference type="GO" id="GO:0004725">
    <property type="term" value="F:protein tyrosine phosphatase activity"/>
    <property type="evidence" value="ECO:0007669"/>
    <property type="project" value="UniProtKB-EC"/>
</dbReference>
<evidence type="ECO:0000256" key="2">
    <source>
        <dbReference type="ARBA" id="ARBA00004496"/>
    </source>
</evidence>
<dbReference type="PANTHER" id="PTHR23339">
    <property type="entry name" value="TYROSINE SPECIFIC PROTEIN PHOSPHATASE AND DUAL SPECIFICITY PROTEIN PHOSPHATASE"/>
    <property type="match status" value="1"/>
</dbReference>
<dbReference type="PROSITE" id="PS50056">
    <property type="entry name" value="TYR_PHOSPHATASE_2"/>
    <property type="match status" value="1"/>
</dbReference>
<dbReference type="SMART" id="SM00404">
    <property type="entry name" value="PTPc_motif"/>
    <property type="match status" value="1"/>
</dbReference>
<keyword evidence="9" id="KW-0378">Hydrolase</keyword>
<dbReference type="SUPFAM" id="SSF52799">
    <property type="entry name" value="(Phosphotyrosine protein) phosphatases II"/>
    <property type="match status" value="2"/>
</dbReference>
<dbReference type="InterPro" id="IPR029021">
    <property type="entry name" value="Prot-tyrosine_phosphatase-like"/>
</dbReference>
<gene>
    <name evidence="17" type="ORF">HINF_LOCUS14973</name>
    <name evidence="18" type="ORF">HINF_LOCUS1885</name>
</gene>
<evidence type="ECO:0000256" key="4">
    <source>
        <dbReference type="ARBA" id="ARBA00013064"/>
    </source>
</evidence>
<protein>
    <recommendedName>
        <fullName evidence="4">protein-tyrosine-phosphatase</fullName>
        <ecNumber evidence="4">3.1.3.48</ecNumber>
    </recommendedName>
</protein>
<dbReference type="FunFam" id="3.90.190.10:FF:000038">
    <property type="entry name" value="Tyrosine-protein phosphatase CDC14"/>
    <property type="match status" value="1"/>
</dbReference>
<name>A0AA86U167_9EUKA</name>
<dbReference type="GO" id="GO:0051321">
    <property type="term" value="P:meiotic cell cycle"/>
    <property type="evidence" value="ECO:0007669"/>
    <property type="project" value="UniProtKB-KW"/>
</dbReference>
<dbReference type="GO" id="GO:0033554">
    <property type="term" value="P:cellular response to stress"/>
    <property type="evidence" value="ECO:0007669"/>
    <property type="project" value="UniProtKB-ARBA"/>
</dbReference>
<proteinExistence type="inferred from homology"/>
<keyword evidence="11" id="KW-0539">Nucleus</keyword>
<dbReference type="GO" id="GO:0005737">
    <property type="term" value="C:cytoplasm"/>
    <property type="evidence" value="ECO:0007669"/>
    <property type="project" value="UniProtKB-SubCell"/>
</dbReference>
<dbReference type="GO" id="GO:0005856">
    <property type="term" value="C:cytoskeleton"/>
    <property type="evidence" value="ECO:0007669"/>
    <property type="project" value="UniProtKB-ARBA"/>
</dbReference>
<comment type="caution">
    <text evidence="17">The sequence shown here is derived from an EMBL/GenBank/DDBJ whole genome shotgun (WGS) entry which is preliminary data.</text>
</comment>
<evidence type="ECO:0000259" key="16">
    <source>
        <dbReference type="PROSITE" id="PS50056"/>
    </source>
</evidence>
<dbReference type="Pfam" id="PF14671">
    <property type="entry name" value="DSPn"/>
    <property type="match status" value="1"/>
</dbReference>
<dbReference type="Proteomes" id="UP001642409">
    <property type="component" value="Unassembled WGS sequence"/>
</dbReference>
<comment type="similarity">
    <text evidence="3">Belongs to the protein-tyrosine phosphatase family. Non-receptor class CDC14 subfamily.</text>
</comment>
<dbReference type="EC" id="3.1.3.48" evidence="4"/>
<evidence type="ECO:0000259" key="15">
    <source>
        <dbReference type="PROSITE" id="PS50055"/>
    </source>
</evidence>
<dbReference type="InterPro" id="IPR016130">
    <property type="entry name" value="Tyr_Pase_AS"/>
</dbReference>
<dbReference type="InterPro" id="IPR050561">
    <property type="entry name" value="PTP"/>
</dbReference>
<dbReference type="InterPro" id="IPR003595">
    <property type="entry name" value="Tyr_Pase_cat"/>
</dbReference>
<evidence type="ECO:0000256" key="5">
    <source>
        <dbReference type="ARBA" id="ARBA00022490"/>
    </source>
</evidence>
<feature type="domain" description="Tyrosine-protein phosphatase" evidence="14">
    <location>
        <begin position="187"/>
        <end position="333"/>
    </location>
</feature>
<dbReference type="Gene3D" id="3.90.190.10">
    <property type="entry name" value="Protein tyrosine phosphatase superfamily"/>
    <property type="match status" value="2"/>
</dbReference>
<keyword evidence="6" id="KW-0597">Phosphoprotein</keyword>
<dbReference type="GO" id="GO:0000278">
    <property type="term" value="P:mitotic cell cycle"/>
    <property type="evidence" value="ECO:0007669"/>
    <property type="project" value="UniProtKB-ARBA"/>
</dbReference>
<dbReference type="InterPro" id="IPR000242">
    <property type="entry name" value="PTP_cat"/>
</dbReference>
<dbReference type="EMBL" id="CATOUU010000380">
    <property type="protein sequence ID" value="CAI9927328.1"/>
    <property type="molecule type" value="Genomic_DNA"/>
</dbReference>
<dbReference type="EMBL" id="CAXDID020000003">
    <property type="protein sequence ID" value="CAL5972398.1"/>
    <property type="molecule type" value="Genomic_DNA"/>
</dbReference>
<comment type="subcellular location">
    <subcellularLocation>
        <location evidence="2">Cytoplasm</location>
    </subcellularLocation>
    <subcellularLocation>
        <location evidence="1">Nucleus</location>
    </subcellularLocation>
</comment>
<organism evidence="17">
    <name type="scientific">Hexamita inflata</name>
    <dbReference type="NCBI Taxonomy" id="28002"/>
    <lineage>
        <taxon>Eukaryota</taxon>
        <taxon>Metamonada</taxon>
        <taxon>Diplomonadida</taxon>
        <taxon>Hexamitidae</taxon>
        <taxon>Hexamitinae</taxon>
        <taxon>Hexamita</taxon>
    </lineage>
</organism>
<evidence type="ECO:0000256" key="10">
    <source>
        <dbReference type="ARBA" id="ARBA00022912"/>
    </source>
</evidence>
<dbReference type="GO" id="GO:0007096">
    <property type="term" value="P:regulation of exit from mitosis"/>
    <property type="evidence" value="ECO:0007669"/>
    <property type="project" value="UniProtKB-ARBA"/>
</dbReference>
<evidence type="ECO:0000313" key="19">
    <source>
        <dbReference type="Proteomes" id="UP001642409"/>
    </source>
</evidence>
<dbReference type="InterPro" id="IPR020422">
    <property type="entry name" value="TYR_PHOSPHATASE_DUAL_dom"/>
</dbReference>
<evidence type="ECO:0000256" key="12">
    <source>
        <dbReference type="ARBA" id="ARBA00023254"/>
    </source>
</evidence>
<dbReference type="CDD" id="cd14499">
    <property type="entry name" value="CDC14_C"/>
    <property type="match status" value="1"/>
</dbReference>
<feature type="domain" description="Tyrosine-protein phosphatase" evidence="15">
    <location>
        <begin position="238"/>
        <end position="327"/>
    </location>
</feature>
<dbReference type="GO" id="GO:0051301">
    <property type="term" value="P:cell division"/>
    <property type="evidence" value="ECO:0007669"/>
    <property type="project" value="UniProtKB-KW"/>
</dbReference>
<keyword evidence="10" id="KW-0904">Protein phosphatase</keyword>
<dbReference type="InterPro" id="IPR029260">
    <property type="entry name" value="DSPn"/>
</dbReference>
<dbReference type="PROSITE" id="PS00383">
    <property type="entry name" value="TYR_PHOSPHATASE_1"/>
    <property type="match status" value="1"/>
</dbReference>
<keyword evidence="8" id="KW-0498">Mitosis</keyword>
<dbReference type="InterPro" id="IPR000387">
    <property type="entry name" value="Tyr_Pase_dom"/>
</dbReference>
<evidence type="ECO:0000313" key="18">
    <source>
        <dbReference type="EMBL" id="CAL5972398.1"/>
    </source>
</evidence>
<evidence type="ECO:0000256" key="3">
    <source>
        <dbReference type="ARBA" id="ARBA00007315"/>
    </source>
</evidence>
<dbReference type="SMART" id="SM00195">
    <property type="entry name" value="DSPc"/>
    <property type="match status" value="1"/>
</dbReference>
<evidence type="ECO:0000256" key="11">
    <source>
        <dbReference type="ARBA" id="ARBA00023242"/>
    </source>
</evidence>
<sequence>MAPPKLIEFIPDRLYYASVTSPPQDDPETHYFSTDATLVYLPFEQDFGPLNLGQAYAFFAQLSAKLKDKNLKQKRIVYYSGTAYNYRANSITLIAMFMVCVLNRAPEDVQQIVQTIQPPLTPFRDACMGPCPYGVTVLDVMNAAQRAMKTQLFSLNSFKYDDYYFYSQVENGDLTWILPNKIVAFAGPVSQTHPFFKYHPFTPQSYIPLYQSRNVTAVVRLNEACYNKQDFVKAGIRHYDLPYPDGSIPPDRIVRQFLQIVDQESGAVAVHCKAGLGRTGTLIGLYMMKKYQFTAREVIAWLRVLRPGSVLGQQQQYMCQMEAQMRQEGKRSEMNVESFSAVQNLSQEQVQNHQPIHQPVQETKQVQQPLQQYMQEQKPQYMEQKPETRSVLQQYSNQVNYQKTQTINSPSRVTQTQAQSTRFPIVQQMYKTNQSPTLGPIYKPAITQPHQQLQSATFNQKVTQFNNSPNRPQISSIQRASSKMTSYSPMVKTAQSSRTSTQNIYSPQKKEETVAYGFGANGRVHPDVVKSPISQLKSQVAGGLPGIRSGIKGRGQISDM</sequence>
<evidence type="ECO:0000313" key="17">
    <source>
        <dbReference type="EMBL" id="CAI9927328.1"/>
    </source>
</evidence>
<dbReference type="PROSITE" id="PS50054">
    <property type="entry name" value="TYR_PHOSPHATASE_DUAL"/>
    <property type="match status" value="1"/>
</dbReference>
<evidence type="ECO:0000259" key="14">
    <source>
        <dbReference type="PROSITE" id="PS50054"/>
    </source>
</evidence>
<reference evidence="17" key="1">
    <citation type="submission" date="2023-06" db="EMBL/GenBank/DDBJ databases">
        <authorList>
            <person name="Kurt Z."/>
        </authorList>
    </citation>
    <scope>NUCLEOTIDE SEQUENCE</scope>
</reference>
<keyword evidence="7" id="KW-0132">Cell division</keyword>
<reference evidence="18 19" key="2">
    <citation type="submission" date="2024-07" db="EMBL/GenBank/DDBJ databases">
        <authorList>
            <person name="Akdeniz Z."/>
        </authorList>
    </citation>
    <scope>NUCLEOTIDE SEQUENCE [LARGE SCALE GENOMIC DNA]</scope>
</reference>
<keyword evidence="13" id="KW-0131">Cell cycle</keyword>